<proteinExistence type="inferred from homology"/>
<dbReference type="OrthoDB" id="8969999at2"/>
<evidence type="ECO:0000259" key="6">
    <source>
        <dbReference type="Pfam" id="PF01648"/>
    </source>
</evidence>
<dbReference type="AlphaFoldDB" id="A0A0S2K785"/>
<keyword evidence="3 8" id="KW-0808">Transferase</keyword>
<protein>
    <submittedName>
        <fullName evidence="8">4-phosphopantetheinyl transferase</fullName>
    </submittedName>
</protein>
<dbReference type="InterPro" id="IPR004568">
    <property type="entry name" value="Ppantetheine-prot_Trfase_dom"/>
</dbReference>
<dbReference type="PATRIC" id="fig|161398.10.peg.3415"/>
<keyword evidence="9" id="KW-1185">Reference proteome</keyword>
<dbReference type="InterPro" id="IPR055066">
    <property type="entry name" value="AASDHPPT_N"/>
</dbReference>
<evidence type="ECO:0000259" key="7">
    <source>
        <dbReference type="Pfam" id="PF22624"/>
    </source>
</evidence>
<dbReference type="InterPro" id="IPR050559">
    <property type="entry name" value="P-Pant_transferase_sf"/>
</dbReference>
<comment type="cofactor">
    <cofactor evidence="1">
        <name>Mg(2+)</name>
        <dbReference type="ChEBI" id="CHEBI:18420"/>
    </cofactor>
</comment>
<dbReference type="Pfam" id="PF22624">
    <property type="entry name" value="AASDHPPT_N"/>
    <property type="match status" value="1"/>
</dbReference>
<dbReference type="STRING" id="161398.PP2015_3351"/>
<dbReference type="InterPro" id="IPR037143">
    <property type="entry name" value="4-PPantetheinyl_Trfase_dom_sf"/>
</dbReference>
<name>A0A0S2K785_9GAMM</name>
<keyword evidence="5" id="KW-0460">Magnesium</keyword>
<dbReference type="GO" id="GO:0006633">
    <property type="term" value="P:fatty acid biosynthetic process"/>
    <property type="evidence" value="ECO:0007669"/>
    <property type="project" value="InterPro"/>
</dbReference>
<evidence type="ECO:0000256" key="3">
    <source>
        <dbReference type="ARBA" id="ARBA00022679"/>
    </source>
</evidence>
<feature type="domain" description="4'-phosphopantetheinyl transferase N-terminal" evidence="7">
    <location>
        <begin position="31"/>
        <end position="105"/>
    </location>
</feature>
<dbReference type="Gene3D" id="3.90.470.20">
    <property type="entry name" value="4'-phosphopantetheinyl transferase domain"/>
    <property type="match status" value="2"/>
</dbReference>
<dbReference type="RefSeq" id="WP_058031462.1">
    <property type="nucleotide sequence ID" value="NZ_CP013187.1"/>
</dbReference>
<evidence type="ECO:0000313" key="9">
    <source>
        <dbReference type="Proteomes" id="UP000061457"/>
    </source>
</evidence>
<dbReference type="GO" id="GO:0019878">
    <property type="term" value="P:lysine biosynthetic process via aminoadipic acid"/>
    <property type="evidence" value="ECO:0007669"/>
    <property type="project" value="TreeGrafter"/>
</dbReference>
<dbReference type="Proteomes" id="UP000061457">
    <property type="component" value="Chromosome I"/>
</dbReference>
<organism evidence="8 9">
    <name type="scientific">Pseudoalteromonas phenolica</name>
    <dbReference type="NCBI Taxonomy" id="161398"/>
    <lineage>
        <taxon>Bacteria</taxon>
        <taxon>Pseudomonadati</taxon>
        <taxon>Pseudomonadota</taxon>
        <taxon>Gammaproteobacteria</taxon>
        <taxon>Alteromonadales</taxon>
        <taxon>Pseudoalteromonadaceae</taxon>
        <taxon>Pseudoalteromonas</taxon>
    </lineage>
</organism>
<dbReference type="GO" id="GO:0008897">
    <property type="term" value="F:holo-[acyl-carrier-protein] synthase activity"/>
    <property type="evidence" value="ECO:0007669"/>
    <property type="project" value="InterPro"/>
</dbReference>
<accession>A0A0S2K785</accession>
<sequence>MELHLTNNQIDVWQTSLSLFEQNNALSELEVLLTASDKQQISMLKRATERKVKTVSRAFLRAVLAKYTGLLPSEIEFRQGLHGKPEIANEGYQLEFNLSHSDNVLACVICKDKPVGIDIERIRFKRNLKALVKSLFSESEYDEFEALSELKQEQYFYDRWTLKESLIKATGKGLTTKLSNVSFSQNDPVSSFCIDGLKLTKVSGHFFSWLWPISKQHRLAVTLLDDKNVKNTAIKFRCFHYLPNVPEAQAA</sequence>
<evidence type="ECO:0000256" key="2">
    <source>
        <dbReference type="ARBA" id="ARBA00010990"/>
    </source>
</evidence>
<comment type="similarity">
    <text evidence="2">Belongs to the P-Pant transferase superfamily. Gsp/Sfp/HetI/AcpT family.</text>
</comment>
<evidence type="ECO:0000256" key="5">
    <source>
        <dbReference type="ARBA" id="ARBA00022842"/>
    </source>
</evidence>
<dbReference type="PANTHER" id="PTHR12215:SF15">
    <property type="entry name" value="4'-PHOSPHOPANTETHEINYL TRANSFERASE SUPERFAMILY-RELATED"/>
    <property type="match status" value="1"/>
</dbReference>
<dbReference type="GO" id="GO:0000287">
    <property type="term" value="F:magnesium ion binding"/>
    <property type="evidence" value="ECO:0007669"/>
    <property type="project" value="InterPro"/>
</dbReference>
<dbReference type="SUPFAM" id="SSF56214">
    <property type="entry name" value="4'-phosphopantetheinyl transferase"/>
    <property type="match status" value="2"/>
</dbReference>
<dbReference type="KEGG" id="pphe:PP2015_3351"/>
<reference evidence="8 9" key="1">
    <citation type="submission" date="2015-11" db="EMBL/GenBank/DDBJ databases">
        <authorList>
            <person name="Zhang Y."/>
            <person name="Guo Z."/>
        </authorList>
    </citation>
    <scope>NUCLEOTIDE SEQUENCE [LARGE SCALE GENOMIC DNA]</scope>
    <source>
        <strain evidence="8 9">KCTC 12086</strain>
    </source>
</reference>
<gene>
    <name evidence="8" type="ORF">PP2015_3351</name>
</gene>
<dbReference type="GO" id="GO:0005829">
    <property type="term" value="C:cytosol"/>
    <property type="evidence" value="ECO:0007669"/>
    <property type="project" value="TreeGrafter"/>
</dbReference>
<feature type="domain" description="4'-phosphopantetheinyl transferase" evidence="6">
    <location>
        <begin position="114"/>
        <end position="194"/>
    </location>
</feature>
<dbReference type="PANTHER" id="PTHR12215">
    <property type="entry name" value="PHOSPHOPANTETHEINE TRANSFERASE"/>
    <property type="match status" value="1"/>
</dbReference>
<evidence type="ECO:0000313" key="8">
    <source>
        <dbReference type="EMBL" id="ALO43826.1"/>
    </source>
</evidence>
<evidence type="ECO:0000256" key="1">
    <source>
        <dbReference type="ARBA" id="ARBA00001946"/>
    </source>
</evidence>
<evidence type="ECO:0000256" key="4">
    <source>
        <dbReference type="ARBA" id="ARBA00022723"/>
    </source>
</evidence>
<dbReference type="Pfam" id="PF01648">
    <property type="entry name" value="ACPS"/>
    <property type="match status" value="1"/>
</dbReference>
<keyword evidence="4" id="KW-0479">Metal-binding</keyword>
<dbReference type="EMBL" id="CP013187">
    <property type="protein sequence ID" value="ALO43826.1"/>
    <property type="molecule type" value="Genomic_DNA"/>
</dbReference>
<dbReference type="NCBIfam" id="TIGR00556">
    <property type="entry name" value="pantethn_trn"/>
    <property type="match status" value="1"/>
</dbReference>
<dbReference type="InterPro" id="IPR008278">
    <property type="entry name" value="4-PPantetheinyl_Trfase_dom"/>
</dbReference>